<name>A0A171CL23_9ACTN</name>
<dbReference type="Proteomes" id="UP000077701">
    <property type="component" value="Unassembled WGS sequence"/>
</dbReference>
<proteinExistence type="predicted"/>
<organism evidence="1 2">
    <name type="scientific">Planomonospora sphaerica</name>
    <dbReference type="NCBI Taxonomy" id="161355"/>
    <lineage>
        <taxon>Bacteria</taxon>
        <taxon>Bacillati</taxon>
        <taxon>Actinomycetota</taxon>
        <taxon>Actinomycetes</taxon>
        <taxon>Streptosporangiales</taxon>
        <taxon>Streptosporangiaceae</taxon>
        <taxon>Planomonospora</taxon>
    </lineage>
</organism>
<dbReference type="RefSeq" id="WP_157237466.1">
    <property type="nucleotide sequence ID" value="NZ_BDCX01000005.1"/>
</dbReference>
<comment type="caution">
    <text evidence="1">The sequence shown here is derived from an EMBL/GenBank/DDBJ whole genome shotgun (WGS) entry which is preliminary data.</text>
</comment>
<gene>
    <name evidence="1" type="ORF">PS9374_02524</name>
</gene>
<protein>
    <submittedName>
        <fullName evidence="1">Uncharacterized protein</fullName>
    </submittedName>
</protein>
<evidence type="ECO:0000313" key="2">
    <source>
        <dbReference type="Proteomes" id="UP000077701"/>
    </source>
</evidence>
<accession>A0A171CL23</accession>
<keyword evidence="2" id="KW-1185">Reference proteome</keyword>
<reference evidence="1 2" key="1">
    <citation type="journal article" date="2016" name="Genome Announc.">
        <title>Draft Genome Sequence of Planomonospora sphaerica JCM9374, a Rare Actinomycete.</title>
        <authorList>
            <person name="Dohra H."/>
            <person name="Suzuki T."/>
            <person name="Inoue Y."/>
            <person name="Kodani S."/>
        </authorList>
    </citation>
    <scope>NUCLEOTIDE SEQUENCE [LARGE SCALE GENOMIC DNA]</scope>
    <source>
        <strain evidence="1 2">JCM 9374</strain>
    </source>
</reference>
<dbReference type="EMBL" id="BDCX01000005">
    <property type="protein sequence ID" value="GAT66872.1"/>
    <property type="molecule type" value="Genomic_DNA"/>
</dbReference>
<evidence type="ECO:0000313" key="1">
    <source>
        <dbReference type="EMBL" id="GAT66872.1"/>
    </source>
</evidence>
<sequence length="58" mass="6379">MKRFLERFSDRMLARVVPAERAAAGGCYPCGGAHQGAYVRCWTDWTTGRQYCSGCGAC</sequence>
<dbReference type="STRING" id="161355.PS9374_02524"/>
<dbReference type="AlphaFoldDB" id="A0A171CL23"/>
<reference evidence="2" key="2">
    <citation type="submission" date="2016-04" db="EMBL/GenBank/DDBJ databases">
        <title>Planomonospora sphaerica JCM9374 whole genome shotgun sequence.</title>
        <authorList>
            <person name="Suzuki T."/>
            <person name="Dohra H."/>
            <person name="Kodani S."/>
        </authorList>
    </citation>
    <scope>NUCLEOTIDE SEQUENCE [LARGE SCALE GENOMIC DNA]</scope>
    <source>
        <strain evidence="2">JCM 9374</strain>
    </source>
</reference>